<proteinExistence type="predicted"/>
<dbReference type="EMBL" id="OKRB01000085">
    <property type="protein sequence ID" value="SPE20177.1"/>
    <property type="molecule type" value="Genomic_DNA"/>
</dbReference>
<sequence length="295" mass="32673">MRCYALPCPLGQSKVLTMTQDPISKAQVGFSKWRAAVLAGVLLLLAAATLPAEEPSGAAVADFNSYIGRVEARLAKQHGSTGSFLAPEDQTRLQRGELIIEQLTPAAGAELPGALLHDWRGTAFVPGAKAADFDRLMRDFNAYPQHYSPQVLRVKVLAQQGYHYQVMMRVRQKHILTVVMDTEYDVAFFRDDFGKTGAQHEYSLSRSTKIAEIDSPGTAKERALSPSEEHGFLWRMNTYWSCEERDGGLTIQVESVTLTRSIPTGLGWAIGPFIESIPSESLEFTLRATRDALRR</sequence>
<evidence type="ECO:0000313" key="1">
    <source>
        <dbReference type="EMBL" id="SPE20177.1"/>
    </source>
</evidence>
<evidence type="ECO:0000313" key="2">
    <source>
        <dbReference type="Proteomes" id="UP000239735"/>
    </source>
</evidence>
<gene>
    <name evidence="1" type="ORF">SBA5_290031</name>
</gene>
<accession>A0A2N9LA70</accession>
<dbReference type="AlphaFoldDB" id="A0A2N9LA70"/>
<protein>
    <submittedName>
        <fullName evidence="1">Uncharacterized protein</fullName>
    </submittedName>
</protein>
<name>A0A2N9LA70_9BACT</name>
<reference evidence="2" key="1">
    <citation type="submission" date="2018-02" db="EMBL/GenBank/DDBJ databases">
        <authorList>
            <person name="Hausmann B."/>
        </authorList>
    </citation>
    <scope>NUCLEOTIDE SEQUENCE [LARGE SCALE GENOMIC DNA]</scope>
    <source>
        <strain evidence="2">Peat soil MAG SbA5</strain>
    </source>
</reference>
<dbReference type="Proteomes" id="UP000239735">
    <property type="component" value="Unassembled WGS sequence"/>
</dbReference>
<organism evidence="1 2">
    <name type="scientific">Candidatus Sulfuritelmatomonas gaucii</name>
    <dbReference type="NCBI Taxonomy" id="2043161"/>
    <lineage>
        <taxon>Bacteria</taxon>
        <taxon>Pseudomonadati</taxon>
        <taxon>Acidobacteriota</taxon>
        <taxon>Terriglobia</taxon>
        <taxon>Terriglobales</taxon>
        <taxon>Acidobacteriaceae</taxon>
        <taxon>Candidatus Sulfuritelmatomonas</taxon>
    </lineage>
</organism>